<proteinExistence type="predicted"/>
<evidence type="ECO:0000259" key="7">
    <source>
        <dbReference type="PROSITE" id="PS51171"/>
    </source>
</evidence>
<dbReference type="FunCoup" id="A0A0H2RRL8">
    <property type="interactions" value="296"/>
</dbReference>
<dbReference type="OrthoDB" id="983542at2759"/>
<evidence type="ECO:0000256" key="5">
    <source>
        <dbReference type="ARBA" id="ARBA00023222"/>
    </source>
</evidence>
<gene>
    <name evidence="8" type="ORF">SCHPADRAFT_851061</name>
</gene>
<dbReference type="Gene3D" id="3.40.190.10">
    <property type="entry name" value="Periplasmic binding protein-like II"/>
    <property type="match status" value="2"/>
</dbReference>
<dbReference type="UniPathway" id="UPA00121">
    <property type="reaction ID" value="UER00345"/>
</dbReference>
<dbReference type="GO" id="GO:0009094">
    <property type="term" value="P:L-phenylalanine biosynthetic process"/>
    <property type="evidence" value="ECO:0007669"/>
    <property type="project" value="UniProtKB-UniPathway"/>
</dbReference>
<feature type="domain" description="Prephenate dehydratase" evidence="7">
    <location>
        <begin position="18"/>
        <end position="201"/>
    </location>
</feature>
<sequence>MNNREEDVDPGAIRHSPAVAFLGPLGTYTHQAAYNRFSTSVTYEAKNSIAGVFESLSSTIPLAVIPKENSIFGSVVETYDQLRSKAVGSTVFIRGEISLAVQHCLLVRKGIRLENVTRVLSHEQALGQCTQFLSEKLPNAKTVKMPSTASAATALFEPEYGSTSAAICSKICVNLFEGLEVLFEGVQNEKSNFTNFWVLATSLDLPLPGTSSTKDSGRAIIRLASLTEAPDVLSTLASLGLFVNRIDRRPYAGDIPFRDIYFVEVSKHADRVVNGIESSSKPIENGEIRWRDVVESAIRRIDSGKWEARMIGIW</sequence>
<evidence type="ECO:0000256" key="3">
    <source>
        <dbReference type="ARBA" id="ARBA00022605"/>
    </source>
</evidence>
<evidence type="ECO:0000256" key="2">
    <source>
        <dbReference type="ARBA" id="ARBA00013147"/>
    </source>
</evidence>
<comment type="pathway">
    <text evidence="1">Amino-acid biosynthesis; L-phenylalanine biosynthesis; phenylpyruvate from prephenate: step 1/1.</text>
</comment>
<evidence type="ECO:0000256" key="6">
    <source>
        <dbReference type="ARBA" id="ARBA00023239"/>
    </source>
</evidence>
<dbReference type="PIRSF" id="PIRSF001500">
    <property type="entry name" value="Chor_mut_pdt_Ppr"/>
    <property type="match status" value="1"/>
</dbReference>
<dbReference type="Proteomes" id="UP000053477">
    <property type="component" value="Unassembled WGS sequence"/>
</dbReference>
<dbReference type="EC" id="4.2.1.51" evidence="2"/>
<evidence type="ECO:0000313" key="9">
    <source>
        <dbReference type="Proteomes" id="UP000053477"/>
    </source>
</evidence>
<dbReference type="PANTHER" id="PTHR21022:SF19">
    <property type="entry name" value="PREPHENATE DEHYDRATASE-RELATED"/>
    <property type="match status" value="1"/>
</dbReference>
<organism evidence="8 9">
    <name type="scientific">Schizopora paradoxa</name>
    <dbReference type="NCBI Taxonomy" id="27342"/>
    <lineage>
        <taxon>Eukaryota</taxon>
        <taxon>Fungi</taxon>
        <taxon>Dikarya</taxon>
        <taxon>Basidiomycota</taxon>
        <taxon>Agaricomycotina</taxon>
        <taxon>Agaricomycetes</taxon>
        <taxon>Hymenochaetales</taxon>
        <taxon>Schizoporaceae</taxon>
        <taxon>Schizopora</taxon>
    </lineage>
</organism>
<dbReference type="PROSITE" id="PS51171">
    <property type="entry name" value="PREPHENATE_DEHYDR_3"/>
    <property type="match status" value="1"/>
</dbReference>
<dbReference type="InterPro" id="IPR008242">
    <property type="entry name" value="Chor_mutase/pphenate_deHydtase"/>
</dbReference>
<evidence type="ECO:0000313" key="8">
    <source>
        <dbReference type="EMBL" id="KLO14474.1"/>
    </source>
</evidence>
<keyword evidence="9" id="KW-1185">Reference proteome</keyword>
<protein>
    <recommendedName>
        <fullName evidence="2">prephenate dehydratase</fullName>
        <ecNumber evidence="2">4.2.1.51</ecNumber>
    </recommendedName>
</protein>
<dbReference type="InterPro" id="IPR001086">
    <property type="entry name" value="Preph_deHydtase"/>
</dbReference>
<reference evidence="8 9" key="1">
    <citation type="submission" date="2015-04" db="EMBL/GenBank/DDBJ databases">
        <title>Complete genome sequence of Schizopora paradoxa KUC8140, a cosmopolitan wood degrader in East Asia.</title>
        <authorList>
            <consortium name="DOE Joint Genome Institute"/>
            <person name="Min B."/>
            <person name="Park H."/>
            <person name="Jang Y."/>
            <person name="Kim J.-J."/>
            <person name="Kim K.H."/>
            <person name="Pangilinan J."/>
            <person name="Lipzen A."/>
            <person name="Riley R."/>
            <person name="Grigoriev I.V."/>
            <person name="Spatafora J.W."/>
            <person name="Choi I.-G."/>
        </authorList>
    </citation>
    <scope>NUCLEOTIDE SEQUENCE [LARGE SCALE GENOMIC DNA]</scope>
    <source>
        <strain evidence="8 9">KUC8140</strain>
    </source>
</reference>
<keyword evidence="5" id="KW-0584">Phenylalanine biosynthesis</keyword>
<keyword evidence="6" id="KW-0456">Lyase</keyword>
<dbReference type="STRING" id="27342.A0A0H2RRL8"/>
<dbReference type="EMBL" id="KQ085943">
    <property type="protein sequence ID" value="KLO14474.1"/>
    <property type="molecule type" value="Genomic_DNA"/>
</dbReference>
<dbReference type="InParanoid" id="A0A0H2RRL8"/>
<evidence type="ECO:0000256" key="1">
    <source>
        <dbReference type="ARBA" id="ARBA00004741"/>
    </source>
</evidence>
<keyword evidence="3" id="KW-0028">Amino-acid biosynthesis</keyword>
<keyword evidence="4" id="KW-0057">Aromatic amino acid biosynthesis</keyword>
<dbReference type="GO" id="GO:0004664">
    <property type="term" value="F:prephenate dehydratase activity"/>
    <property type="evidence" value="ECO:0007669"/>
    <property type="project" value="UniProtKB-EC"/>
</dbReference>
<dbReference type="SUPFAM" id="SSF53850">
    <property type="entry name" value="Periplasmic binding protein-like II"/>
    <property type="match status" value="1"/>
</dbReference>
<evidence type="ECO:0000256" key="4">
    <source>
        <dbReference type="ARBA" id="ARBA00023141"/>
    </source>
</evidence>
<dbReference type="PANTHER" id="PTHR21022">
    <property type="entry name" value="PREPHENATE DEHYDRATASE P PROTEIN"/>
    <property type="match status" value="1"/>
</dbReference>
<dbReference type="Pfam" id="PF00800">
    <property type="entry name" value="PDT"/>
    <property type="match status" value="1"/>
</dbReference>
<accession>A0A0H2RRL8</accession>
<dbReference type="GO" id="GO:0005737">
    <property type="term" value="C:cytoplasm"/>
    <property type="evidence" value="ECO:0007669"/>
    <property type="project" value="TreeGrafter"/>
</dbReference>
<name>A0A0H2RRL8_9AGAM</name>
<dbReference type="AlphaFoldDB" id="A0A0H2RRL8"/>
<dbReference type="CDD" id="cd13532">
    <property type="entry name" value="PBP2_PDT_like"/>
    <property type="match status" value="1"/>
</dbReference>